<dbReference type="PANTHER" id="PTHR35278:SF4">
    <property type="entry name" value="TRANSMEMBRANE PROTEIN"/>
    <property type="match status" value="1"/>
</dbReference>
<feature type="compositionally biased region" description="Basic and acidic residues" evidence="1">
    <location>
        <begin position="185"/>
        <end position="204"/>
    </location>
</feature>
<feature type="compositionally biased region" description="Basic and acidic residues" evidence="1">
    <location>
        <begin position="223"/>
        <end position="238"/>
    </location>
</feature>
<gene>
    <name evidence="3" type="ORF">E2562_024408</name>
</gene>
<organism evidence="3 4">
    <name type="scientific">Oryza meyeriana var. granulata</name>
    <dbReference type="NCBI Taxonomy" id="110450"/>
    <lineage>
        <taxon>Eukaryota</taxon>
        <taxon>Viridiplantae</taxon>
        <taxon>Streptophyta</taxon>
        <taxon>Embryophyta</taxon>
        <taxon>Tracheophyta</taxon>
        <taxon>Spermatophyta</taxon>
        <taxon>Magnoliopsida</taxon>
        <taxon>Liliopsida</taxon>
        <taxon>Poales</taxon>
        <taxon>Poaceae</taxon>
        <taxon>BOP clade</taxon>
        <taxon>Oryzoideae</taxon>
        <taxon>Oryzeae</taxon>
        <taxon>Oryzinae</taxon>
        <taxon>Oryza</taxon>
        <taxon>Oryza meyeriana</taxon>
    </lineage>
</organism>
<keyword evidence="2" id="KW-0472">Membrane</keyword>
<dbReference type="Proteomes" id="UP000479710">
    <property type="component" value="Unassembled WGS sequence"/>
</dbReference>
<feature type="region of interest" description="Disordered" evidence="1">
    <location>
        <begin position="133"/>
        <end position="238"/>
    </location>
</feature>
<sequence length="238" mass="25756">MGSAVSMVANGALKFVGNVLGAPFRSIFDASCDGVCSGMWDVSCFMEHLCLVSLARLFIFLVLSFVMLYLMCKVGLKCVMKRAGKAAMAACSCSCHTLHFLCRKLCSTKRVRRGCHRNDVEEGGVWGGSGFGWSSSEEDSSEGSSGHGRHGRGDAGWSKARAGPPAARERKHDRMRRSLGLTKLSFKEKTMTRRRSHGDTEGHLRRVGSGRRIKESAPAPHAGRGEGRAHGHAQGDDV</sequence>
<evidence type="ECO:0000313" key="4">
    <source>
        <dbReference type="Proteomes" id="UP000479710"/>
    </source>
</evidence>
<keyword evidence="2" id="KW-1133">Transmembrane helix</keyword>
<dbReference type="OrthoDB" id="1916120at2759"/>
<proteinExistence type="predicted"/>
<evidence type="ECO:0000313" key="3">
    <source>
        <dbReference type="EMBL" id="KAF0929715.1"/>
    </source>
</evidence>
<accession>A0A6G1EYP9</accession>
<dbReference type="AlphaFoldDB" id="A0A6G1EYP9"/>
<reference evidence="3 4" key="1">
    <citation type="submission" date="2019-11" db="EMBL/GenBank/DDBJ databases">
        <title>Whole genome sequence of Oryza granulata.</title>
        <authorList>
            <person name="Li W."/>
        </authorList>
    </citation>
    <scope>NUCLEOTIDE SEQUENCE [LARGE SCALE GENOMIC DNA]</scope>
    <source>
        <strain evidence="4">cv. Menghai</strain>
        <tissue evidence="3">Leaf</tissue>
    </source>
</reference>
<feature type="transmembrane region" description="Helical" evidence="2">
    <location>
        <begin position="51"/>
        <end position="72"/>
    </location>
</feature>
<protein>
    <submittedName>
        <fullName evidence="3">Uncharacterized protein</fullName>
    </submittedName>
</protein>
<keyword evidence="4" id="KW-1185">Reference proteome</keyword>
<dbReference type="EMBL" id="SPHZ02000002">
    <property type="protein sequence ID" value="KAF0929715.1"/>
    <property type="molecule type" value="Genomic_DNA"/>
</dbReference>
<name>A0A6G1EYP9_9ORYZ</name>
<evidence type="ECO:0000256" key="1">
    <source>
        <dbReference type="SAM" id="MobiDB-lite"/>
    </source>
</evidence>
<keyword evidence="2" id="KW-0812">Transmembrane</keyword>
<evidence type="ECO:0000256" key="2">
    <source>
        <dbReference type="SAM" id="Phobius"/>
    </source>
</evidence>
<comment type="caution">
    <text evidence="3">The sequence shown here is derived from an EMBL/GenBank/DDBJ whole genome shotgun (WGS) entry which is preliminary data.</text>
</comment>
<dbReference type="PANTHER" id="PTHR35278">
    <property type="entry name" value="TRANSMEMBRANE PROTEIN-RELATED"/>
    <property type="match status" value="1"/>
</dbReference>